<gene>
    <name evidence="1" type="ORF">C8D91_2198</name>
</gene>
<evidence type="ECO:0000313" key="1">
    <source>
        <dbReference type="EMBL" id="TDR18283.1"/>
    </source>
</evidence>
<dbReference type="OrthoDB" id="332228at2"/>
<protein>
    <submittedName>
        <fullName evidence="1">Uncharacterized protein</fullName>
    </submittedName>
</protein>
<dbReference type="RefSeq" id="WP_099019703.1">
    <property type="nucleotide sequence ID" value="NZ_NIHB01000003.1"/>
</dbReference>
<dbReference type="EMBL" id="SNZB01000005">
    <property type="protein sequence ID" value="TDR18283.1"/>
    <property type="molecule type" value="Genomic_DNA"/>
</dbReference>
<comment type="caution">
    <text evidence="1">The sequence shown here is derived from an EMBL/GenBank/DDBJ whole genome shotgun (WGS) entry which is preliminary data.</text>
</comment>
<organism evidence="1 2">
    <name type="scientific">Marinicella litoralis</name>
    <dbReference type="NCBI Taxonomy" id="644220"/>
    <lineage>
        <taxon>Bacteria</taxon>
        <taxon>Pseudomonadati</taxon>
        <taxon>Pseudomonadota</taxon>
        <taxon>Gammaproteobacteria</taxon>
        <taxon>Lysobacterales</taxon>
        <taxon>Marinicellaceae</taxon>
        <taxon>Marinicella</taxon>
    </lineage>
</organism>
<dbReference type="AlphaFoldDB" id="A0A4R6XLY8"/>
<reference evidence="1 2" key="1">
    <citation type="submission" date="2019-03" db="EMBL/GenBank/DDBJ databases">
        <title>Genomic Encyclopedia of Type Strains, Phase IV (KMG-IV): sequencing the most valuable type-strain genomes for metagenomic binning, comparative biology and taxonomic classification.</title>
        <authorList>
            <person name="Goeker M."/>
        </authorList>
    </citation>
    <scope>NUCLEOTIDE SEQUENCE [LARGE SCALE GENOMIC DNA]</scope>
    <source>
        <strain evidence="1 2">DSM 25488</strain>
    </source>
</reference>
<sequence length="72" mass="8040">MQKKLYLESTITCPHCKQAKNEIMPSDACQWFYECSFCEAVLEPNKGDCCVYCSFGTVKCPPIQLGLSCCSS</sequence>
<dbReference type="NCBIfam" id="NF041374">
    <property type="entry name" value="GDCCVxC"/>
    <property type="match status" value="1"/>
</dbReference>
<dbReference type="InterPro" id="IPR047677">
    <property type="entry name" value="GDCCVxC"/>
</dbReference>
<proteinExistence type="predicted"/>
<dbReference type="Proteomes" id="UP000295724">
    <property type="component" value="Unassembled WGS sequence"/>
</dbReference>
<name>A0A4R6XLY8_9GAMM</name>
<evidence type="ECO:0000313" key="2">
    <source>
        <dbReference type="Proteomes" id="UP000295724"/>
    </source>
</evidence>
<keyword evidence="2" id="KW-1185">Reference proteome</keyword>
<accession>A0A4R6XLY8</accession>